<keyword evidence="4" id="KW-1185">Reference proteome</keyword>
<dbReference type="EMBL" id="BMKQ01000001">
    <property type="protein sequence ID" value="GGF48208.1"/>
    <property type="molecule type" value="Genomic_DNA"/>
</dbReference>
<feature type="domain" description="ChsH2 C-terminal OB-fold" evidence="1">
    <location>
        <begin position="49"/>
        <end position="105"/>
    </location>
</feature>
<dbReference type="InterPro" id="IPR052513">
    <property type="entry name" value="Thioester_dehydratase-like"/>
</dbReference>
<feature type="domain" description="ChsH2 rubredoxin-like zinc ribbon" evidence="2">
    <location>
        <begin position="12"/>
        <end position="48"/>
    </location>
</feature>
<proteinExistence type="predicted"/>
<dbReference type="InterPro" id="IPR012340">
    <property type="entry name" value="NA-bd_OB-fold"/>
</dbReference>
<comment type="caution">
    <text evidence="3">The sequence shown here is derived from an EMBL/GenBank/DDBJ whole genome shotgun (WGS) entry which is preliminary data.</text>
</comment>
<dbReference type="Pfam" id="PF01796">
    <property type="entry name" value="OB_ChsH2_C"/>
    <property type="match status" value="1"/>
</dbReference>
<sequence>MSAPPAPEDHYRAGLEAGELRYQWCTDCAAPVFYPRVLCPGCGGTALEWRVSGGAGTVYSATVVRSRDGARGVVLVDLEEGFRMMSRVTGDPEAVAIGSAVTLRVDTSGEAAQAVFDPAGEPS</sequence>
<dbReference type="AlphaFoldDB" id="A0A917BJ91"/>
<dbReference type="Pfam" id="PF12172">
    <property type="entry name" value="zf-ChsH2"/>
    <property type="match status" value="1"/>
</dbReference>
<evidence type="ECO:0000259" key="2">
    <source>
        <dbReference type="Pfam" id="PF12172"/>
    </source>
</evidence>
<reference evidence="3" key="1">
    <citation type="journal article" date="2014" name="Int. J. Syst. Evol. Microbiol.">
        <title>Complete genome sequence of Corynebacterium casei LMG S-19264T (=DSM 44701T), isolated from a smear-ripened cheese.</title>
        <authorList>
            <consortium name="US DOE Joint Genome Institute (JGI-PGF)"/>
            <person name="Walter F."/>
            <person name="Albersmeier A."/>
            <person name="Kalinowski J."/>
            <person name="Ruckert C."/>
        </authorList>
    </citation>
    <scope>NUCLEOTIDE SEQUENCE</scope>
    <source>
        <strain evidence="3">CGMCC 1.16067</strain>
    </source>
</reference>
<name>A0A917BJ91_9ACTN</name>
<evidence type="ECO:0008006" key="5">
    <source>
        <dbReference type="Google" id="ProtNLM"/>
    </source>
</evidence>
<evidence type="ECO:0000259" key="1">
    <source>
        <dbReference type="Pfam" id="PF01796"/>
    </source>
</evidence>
<dbReference type="Proteomes" id="UP000649179">
    <property type="component" value="Unassembled WGS sequence"/>
</dbReference>
<gene>
    <name evidence="3" type="ORF">GCM10011519_22740</name>
</gene>
<accession>A0A917BJ91</accession>
<protein>
    <recommendedName>
        <fullName evidence="5">DNA-binding protein</fullName>
    </recommendedName>
</protein>
<dbReference type="PANTHER" id="PTHR34075:SF5">
    <property type="entry name" value="BLR3430 PROTEIN"/>
    <property type="match status" value="1"/>
</dbReference>
<dbReference type="InterPro" id="IPR022002">
    <property type="entry name" value="ChsH2_Znr"/>
</dbReference>
<dbReference type="InterPro" id="IPR002878">
    <property type="entry name" value="ChsH2_C"/>
</dbReference>
<dbReference type="Gene3D" id="6.10.30.10">
    <property type="match status" value="1"/>
</dbReference>
<dbReference type="PANTHER" id="PTHR34075">
    <property type="entry name" value="BLR3430 PROTEIN"/>
    <property type="match status" value="1"/>
</dbReference>
<organism evidence="3 4">
    <name type="scientific">Marmoricola endophyticus</name>
    <dbReference type="NCBI Taxonomy" id="2040280"/>
    <lineage>
        <taxon>Bacteria</taxon>
        <taxon>Bacillati</taxon>
        <taxon>Actinomycetota</taxon>
        <taxon>Actinomycetes</taxon>
        <taxon>Propionibacteriales</taxon>
        <taxon>Nocardioidaceae</taxon>
        <taxon>Marmoricola</taxon>
    </lineage>
</organism>
<dbReference type="SUPFAM" id="SSF50249">
    <property type="entry name" value="Nucleic acid-binding proteins"/>
    <property type="match status" value="1"/>
</dbReference>
<evidence type="ECO:0000313" key="4">
    <source>
        <dbReference type="Proteomes" id="UP000649179"/>
    </source>
</evidence>
<evidence type="ECO:0000313" key="3">
    <source>
        <dbReference type="EMBL" id="GGF48208.1"/>
    </source>
</evidence>
<dbReference type="RefSeq" id="WP_188779868.1">
    <property type="nucleotide sequence ID" value="NZ_BMKQ01000001.1"/>
</dbReference>
<reference evidence="3" key="2">
    <citation type="submission" date="2020-09" db="EMBL/GenBank/DDBJ databases">
        <authorList>
            <person name="Sun Q."/>
            <person name="Zhou Y."/>
        </authorList>
    </citation>
    <scope>NUCLEOTIDE SEQUENCE</scope>
    <source>
        <strain evidence="3">CGMCC 1.16067</strain>
    </source>
</reference>